<feature type="signal peptide" evidence="1">
    <location>
        <begin position="1"/>
        <end position="23"/>
    </location>
</feature>
<dbReference type="EMBL" id="BAAARY010000001">
    <property type="protein sequence ID" value="GAA2510676.1"/>
    <property type="molecule type" value="Genomic_DNA"/>
</dbReference>
<keyword evidence="3" id="KW-1185">Reference proteome</keyword>
<evidence type="ECO:0000313" key="3">
    <source>
        <dbReference type="Proteomes" id="UP001499978"/>
    </source>
</evidence>
<accession>A0ABN3MY11</accession>
<sequence length="254" mass="26966">MATILGGAALAATVIAGGTPAQAGSWAVNAANRNGMVTNEYAYWNPTSRNSLHSPYWLMNSGSLFSRKVAGGPAFWTGRPDNKAPDARSTNGTNSAVFRMITRNASFRNVTVGMSLNISGLTATSSTPAVAWDGVHLFLRYQSEESLYYATVARRDGAVVIKKKCRGGGSNGGTYYTLASTGGYRIPTNKWRFVQASAVTRGDGAVNLAVWVAGRRVSIATDNGIGCAAITKAGRTGVRGDNANFFFRSFRVRT</sequence>
<evidence type="ECO:0000313" key="2">
    <source>
        <dbReference type="EMBL" id="GAA2510676.1"/>
    </source>
</evidence>
<protein>
    <submittedName>
        <fullName evidence="2">Uncharacterized protein</fullName>
    </submittedName>
</protein>
<proteinExistence type="predicted"/>
<feature type="chain" id="PRO_5047321523" evidence="1">
    <location>
        <begin position="24"/>
        <end position="254"/>
    </location>
</feature>
<dbReference type="Proteomes" id="UP001499978">
    <property type="component" value="Unassembled WGS sequence"/>
</dbReference>
<comment type="caution">
    <text evidence="2">The sequence shown here is derived from an EMBL/GenBank/DDBJ whole genome shotgun (WGS) entry which is preliminary data.</text>
</comment>
<organism evidence="2 3">
    <name type="scientific">Pilimelia columellifera subsp. columellifera</name>
    <dbReference type="NCBI Taxonomy" id="706583"/>
    <lineage>
        <taxon>Bacteria</taxon>
        <taxon>Bacillati</taxon>
        <taxon>Actinomycetota</taxon>
        <taxon>Actinomycetes</taxon>
        <taxon>Micromonosporales</taxon>
        <taxon>Micromonosporaceae</taxon>
        <taxon>Pilimelia</taxon>
    </lineage>
</organism>
<gene>
    <name evidence="2" type="ORF">GCM10010201_01780</name>
</gene>
<reference evidence="2 3" key="1">
    <citation type="journal article" date="2019" name="Int. J. Syst. Evol. Microbiol.">
        <title>The Global Catalogue of Microorganisms (GCM) 10K type strain sequencing project: providing services to taxonomists for standard genome sequencing and annotation.</title>
        <authorList>
            <consortium name="The Broad Institute Genomics Platform"/>
            <consortium name="The Broad Institute Genome Sequencing Center for Infectious Disease"/>
            <person name="Wu L."/>
            <person name="Ma J."/>
        </authorList>
    </citation>
    <scope>NUCLEOTIDE SEQUENCE [LARGE SCALE GENOMIC DNA]</scope>
    <source>
        <strain evidence="2 3">JCM 3367</strain>
    </source>
</reference>
<keyword evidence="1" id="KW-0732">Signal</keyword>
<name>A0ABN3MY11_9ACTN</name>
<evidence type="ECO:0000256" key="1">
    <source>
        <dbReference type="SAM" id="SignalP"/>
    </source>
</evidence>